<feature type="compositionally biased region" description="Polar residues" evidence="1">
    <location>
        <begin position="218"/>
        <end position="229"/>
    </location>
</feature>
<evidence type="ECO:0000256" key="1">
    <source>
        <dbReference type="SAM" id="MobiDB-lite"/>
    </source>
</evidence>
<organism evidence="2 3">
    <name type="scientific">Biomphalaria pfeifferi</name>
    <name type="common">Bloodfluke planorb</name>
    <name type="synonym">Freshwater snail</name>
    <dbReference type="NCBI Taxonomy" id="112525"/>
    <lineage>
        <taxon>Eukaryota</taxon>
        <taxon>Metazoa</taxon>
        <taxon>Spiralia</taxon>
        <taxon>Lophotrochozoa</taxon>
        <taxon>Mollusca</taxon>
        <taxon>Gastropoda</taxon>
        <taxon>Heterobranchia</taxon>
        <taxon>Euthyneura</taxon>
        <taxon>Panpulmonata</taxon>
        <taxon>Hygrophila</taxon>
        <taxon>Lymnaeoidea</taxon>
        <taxon>Planorbidae</taxon>
        <taxon>Biomphalaria</taxon>
    </lineage>
</organism>
<comment type="caution">
    <text evidence="2">The sequence shown here is derived from an EMBL/GenBank/DDBJ whole genome shotgun (WGS) entry which is preliminary data.</text>
</comment>
<reference evidence="2" key="1">
    <citation type="journal article" date="2023" name="PLoS Negl. Trop. Dis.">
        <title>A genome sequence for Biomphalaria pfeifferi, the major vector snail for the human-infecting parasite Schistosoma mansoni.</title>
        <authorList>
            <person name="Bu L."/>
            <person name="Lu L."/>
            <person name="Laidemitt M.R."/>
            <person name="Zhang S.M."/>
            <person name="Mutuku M."/>
            <person name="Mkoji G."/>
            <person name="Steinauer M."/>
            <person name="Loker E.S."/>
        </authorList>
    </citation>
    <scope>NUCLEOTIDE SEQUENCE</scope>
    <source>
        <strain evidence="2">KasaAsao</strain>
    </source>
</reference>
<accession>A0AAD8BAN8</accession>
<dbReference type="Proteomes" id="UP001233172">
    <property type="component" value="Unassembled WGS sequence"/>
</dbReference>
<evidence type="ECO:0000313" key="2">
    <source>
        <dbReference type="EMBL" id="KAK0050737.1"/>
    </source>
</evidence>
<protein>
    <submittedName>
        <fullName evidence="2">Uncharacterized protein</fullName>
    </submittedName>
</protein>
<keyword evidence="3" id="KW-1185">Reference proteome</keyword>
<sequence length="277" mass="30639">MEMLKGAYSSAFKAVVESKPNGDKVITKLDSINHAHEHMGTALQKLAKESHLGVRRVGRSSAYLYLEVAHKLIPIYRRMSDESLLQGMAHSGTQNNESLSLNDMIWARCPKTSFMRLGRVKGSVARAVSIFHAGANELIKPLDVSFFALLKREWQRLLECHKVKHPSSTSLDKKMFPAMLGSPIDGMGMRAGTGRSNTRKKIHVPPGKSISVEELDASSDTSRQQSTPSVEPVTQVVPVDEIQSTSTGIYSSHASSEEIITDSDNEWLPPRQKKKKC</sequence>
<evidence type="ECO:0000313" key="3">
    <source>
        <dbReference type="Proteomes" id="UP001233172"/>
    </source>
</evidence>
<gene>
    <name evidence="2" type="ORF">Bpfe_019861</name>
</gene>
<dbReference type="AlphaFoldDB" id="A0AAD8BAN8"/>
<reference evidence="2" key="2">
    <citation type="submission" date="2023-04" db="EMBL/GenBank/DDBJ databases">
        <authorList>
            <person name="Bu L."/>
            <person name="Lu L."/>
            <person name="Laidemitt M.R."/>
            <person name="Zhang S.M."/>
            <person name="Mutuku M."/>
            <person name="Mkoji G."/>
            <person name="Steinauer M."/>
            <person name="Loker E.S."/>
        </authorList>
    </citation>
    <scope>NUCLEOTIDE SEQUENCE</scope>
    <source>
        <strain evidence="2">KasaAsao</strain>
        <tissue evidence="2">Whole Snail</tissue>
    </source>
</reference>
<dbReference type="EMBL" id="JASAOG010000111">
    <property type="protein sequence ID" value="KAK0050737.1"/>
    <property type="molecule type" value="Genomic_DNA"/>
</dbReference>
<feature type="compositionally biased region" description="Polar residues" evidence="1">
    <location>
        <begin position="242"/>
        <end position="254"/>
    </location>
</feature>
<feature type="region of interest" description="Disordered" evidence="1">
    <location>
        <begin position="183"/>
        <end position="277"/>
    </location>
</feature>
<name>A0AAD8BAN8_BIOPF</name>
<proteinExistence type="predicted"/>